<dbReference type="PROSITE" id="PS51375">
    <property type="entry name" value="PPR"/>
    <property type="match status" value="1"/>
</dbReference>
<dbReference type="OrthoDB" id="1887476at2759"/>
<dbReference type="NCBIfam" id="TIGR00756">
    <property type="entry name" value="PPR"/>
    <property type="match status" value="2"/>
</dbReference>
<evidence type="ECO:0000313" key="4">
    <source>
        <dbReference type="Proteomes" id="UP000631114"/>
    </source>
</evidence>
<dbReference type="EMBL" id="JADFTS010000001">
    <property type="protein sequence ID" value="KAF9624821.1"/>
    <property type="molecule type" value="Genomic_DNA"/>
</dbReference>
<dbReference type="Pfam" id="PF01535">
    <property type="entry name" value="PPR"/>
    <property type="match status" value="4"/>
</dbReference>
<comment type="caution">
    <text evidence="3">The sequence shown here is derived from an EMBL/GenBank/DDBJ whole genome shotgun (WGS) entry which is preliminary data.</text>
</comment>
<sequence>MYMKCRCLMYVWRVKLEDKSSIVVRNVMIGGFCENGMWEKSFELYCQAKDNCKLGSTTFSNVIMVSSHADNLKFGMKVHCDVMKFGFEWEPYVCTSLVTMYGRFMQVGDAKRVFDGVLDKEIILWNAMISTCIFSNYGHQALENYIEMRFSGLQSDHFTITNILSTCGTINSYDFGRKVHGEMIKRSAQSRTAVQSALLTMYAKCGYNEDAKLVFSTIKERDTAAWGSMVSGFCHNMKYEEGLNLFKAMQADGVRLDSTIVTSILSATAMLEHAELGRLIHGFAMKNGMSFDAFVGCALIDMYAKCVLPDGAESVFSKIPAKSYQK</sequence>
<dbReference type="Gene3D" id="1.25.40.10">
    <property type="entry name" value="Tetratricopeptide repeat domain"/>
    <property type="match status" value="2"/>
</dbReference>
<dbReference type="Proteomes" id="UP000631114">
    <property type="component" value="Unassembled WGS sequence"/>
</dbReference>
<evidence type="ECO:0000256" key="1">
    <source>
        <dbReference type="ARBA" id="ARBA00022737"/>
    </source>
</evidence>
<evidence type="ECO:0000313" key="3">
    <source>
        <dbReference type="EMBL" id="KAF9624821.1"/>
    </source>
</evidence>
<reference evidence="3 4" key="1">
    <citation type="submission" date="2020-10" db="EMBL/GenBank/DDBJ databases">
        <title>The Coptis chinensis genome and diversification of protoberbering-type alkaloids.</title>
        <authorList>
            <person name="Wang B."/>
            <person name="Shu S."/>
            <person name="Song C."/>
            <person name="Liu Y."/>
        </authorList>
    </citation>
    <scope>NUCLEOTIDE SEQUENCE [LARGE SCALE GENOMIC DNA]</scope>
    <source>
        <strain evidence="3">HL-2020</strain>
        <tissue evidence="3">Leaf</tissue>
    </source>
</reference>
<gene>
    <name evidence="3" type="ORF">IFM89_014206</name>
</gene>
<dbReference type="InterPro" id="IPR011990">
    <property type="entry name" value="TPR-like_helical_dom_sf"/>
</dbReference>
<dbReference type="AlphaFoldDB" id="A0A835MIC7"/>
<proteinExistence type="predicted"/>
<organism evidence="3 4">
    <name type="scientific">Coptis chinensis</name>
    <dbReference type="NCBI Taxonomy" id="261450"/>
    <lineage>
        <taxon>Eukaryota</taxon>
        <taxon>Viridiplantae</taxon>
        <taxon>Streptophyta</taxon>
        <taxon>Embryophyta</taxon>
        <taxon>Tracheophyta</taxon>
        <taxon>Spermatophyta</taxon>
        <taxon>Magnoliopsida</taxon>
        <taxon>Ranunculales</taxon>
        <taxon>Ranunculaceae</taxon>
        <taxon>Coptidoideae</taxon>
        <taxon>Coptis</taxon>
    </lineage>
</organism>
<dbReference type="PANTHER" id="PTHR47928">
    <property type="entry name" value="REPEAT-CONTAINING PROTEIN, PUTATIVE-RELATED"/>
    <property type="match status" value="1"/>
</dbReference>
<keyword evidence="4" id="KW-1185">Reference proteome</keyword>
<dbReference type="InterPro" id="IPR050421">
    <property type="entry name" value="PPR"/>
</dbReference>
<keyword evidence="1" id="KW-0677">Repeat</keyword>
<protein>
    <recommendedName>
        <fullName evidence="5">Pentatricopeptide repeat-containing protein</fullName>
    </recommendedName>
</protein>
<feature type="repeat" description="PPR" evidence="2">
    <location>
        <begin position="222"/>
        <end position="256"/>
    </location>
</feature>
<evidence type="ECO:0008006" key="5">
    <source>
        <dbReference type="Google" id="ProtNLM"/>
    </source>
</evidence>
<accession>A0A835MIC7</accession>
<name>A0A835MIC7_9MAGN</name>
<evidence type="ECO:0000256" key="2">
    <source>
        <dbReference type="PROSITE-ProRule" id="PRU00708"/>
    </source>
</evidence>
<dbReference type="PANTHER" id="PTHR47928:SF207">
    <property type="entry name" value="PENTATRICOPEPTIDE REPEAT-CONTAINING PROTEIN"/>
    <property type="match status" value="1"/>
</dbReference>
<dbReference type="InterPro" id="IPR002885">
    <property type="entry name" value="PPR_rpt"/>
</dbReference>
<dbReference type="FunFam" id="1.25.40.10:FF:000073">
    <property type="entry name" value="Pentatricopeptide repeat-containing protein chloroplastic"/>
    <property type="match status" value="1"/>
</dbReference>